<dbReference type="Proteomes" id="UP000324222">
    <property type="component" value="Unassembled WGS sequence"/>
</dbReference>
<dbReference type="AlphaFoldDB" id="A0A5B7H9L3"/>
<organism evidence="2 3">
    <name type="scientific">Portunus trituberculatus</name>
    <name type="common">Swimming crab</name>
    <name type="synonym">Neptunus trituberculatus</name>
    <dbReference type="NCBI Taxonomy" id="210409"/>
    <lineage>
        <taxon>Eukaryota</taxon>
        <taxon>Metazoa</taxon>
        <taxon>Ecdysozoa</taxon>
        <taxon>Arthropoda</taxon>
        <taxon>Crustacea</taxon>
        <taxon>Multicrustacea</taxon>
        <taxon>Malacostraca</taxon>
        <taxon>Eumalacostraca</taxon>
        <taxon>Eucarida</taxon>
        <taxon>Decapoda</taxon>
        <taxon>Pleocyemata</taxon>
        <taxon>Brachyura</taxon>
        <taxon>Eubrachyura</taxon>
        <taxon>Portunoidea</taxon>
        <taxon>Portunidae</taxon>
        <taxon>Portuninae</taxon>
        <taxon>Portunus</taxon>
    </lineage>
</organism>
<keyword evidence="3" id="KW-1185">Reference proteome</keyword>
<dbReference type="EMBL" id="VSRR010028548">
    <property type="protein sequence ID" value="MPC68890.1"/>
    <property type="molecule type" value="Genomic_DNA"/>
</dbReference>
<comment type="caution">
    <text evidence="2">The sequence shown here is derived from an EMBL/GenBank/DDBJ whole genome shotgun (WGS) entry which is preliminary data.</text>
</comment>
<evidence type="ECO:0000256" key="1">
    <source>
        <dbReference type="SAM" id="MobiDB-lite"/>
    </source>
</evidence>
<evidence type="ECO:0000313" key="2">
    <source>
        <dbReference type="EMBL" id="MPC68890.1"/>
    </source>
</evidence>
<reference evidence="2 3" key="1">
    <citation type="submission" date="2019-05" db="EMBL/GenBank/DDBJ databases">
        <title>Another draft genome of Portunus trituberculatus and its Hox gene families provides insights of decapod evolution.</title>
        <authorList>
            <person name="Jeong J.-H."/>
            <person name="Song I."/>
            <person name="Kim S."/>
            <person name="Choi T."/>
            <person name="Kim D."/>
            <person name="Ryu S."/>
            <person name="Kim W."/>
        </authorList>
    </citation>
    <scope>NUCLEOTIDE SEQUENCE [LARGE SCALE GENOMIC DNA]</scope>
    <source>
        <tissue evidence="2">Muscle</tissue>
    </source>
</reference>
<sequence length="63" mass="7035">MIRNTPEKRKCRNIPDPCHVIISTSRQQGRVGREGTDPNSSLTGRQQGAQLLTTLTRQAEQFG</sequence>
<evidence type="ECO:0000313" key="3">
    <source>
        <dbReference type="Proteomes" id="UP000324222"/>
    </source>
</evidence>
<feature type="compositionally biased region" description="Polar residues" evidence="1">
    <location>
        <begin position="37"/>
        <end position="50"/>
    </location>
</feature>
<gene>
    <name evidence="2" type="ORF">E2C01_063100</name>
</gene>
<feature type="region of interest" description="Disordered" evidence="1">
    <location>
        <begin position="24"/>
        <end position="50"/>
    </location>
</feature>
<name>A0A5B7H9L3_PORTR</name>
<proteinExistence type="predicted"/>
<accession>A0A5B7H9L3</accession>
<protein>
    <submittedName>
        <fullName evidence="2">Uncharacterized protein</fullName>
    </submittedName>
</protein>